<dbReference type="Pfam" id="PF13646">
    <property type="entry name" value="HEAT_2"/>
    <property type="match status" value="1"/>
</dbReference>
<feature type="domain" description="26S proteasome regulatory subunit RPN2 C-terminal" evidence="8">
    <location>
        <begin position="735"/>
        <end position="898"/>
    </location>
</feature>
<dbReference type="InterPro" id="IPR016024">
    <property type="entry name" value="ARM-type_fold"/>
</dbReference>
<dbReference type="AlphaFoldDB" id="A0A0L0T2A6"/>
<protein>
    <recommendedName>
        <fullName evidence="3 6">26S proteasome regulatory subunit RPN2</fullName>
    </recommendedName>
</protein>
<comment type="similarity">
    <text evidence="2 6">Belongs to the proteasome subunit S1 family.</text>
</comment>
<evidence type="ECO:0000313" key="10">
    <source>
        <dbReference type="EMBL" id="KNE68953.1"/>
    </source>
</evidence>
<dbReference type="SUPFAM" id="SSF48371">
    <property type="entry name" value="ARM repeat"/>
    <property type="match status" value="1"/>
</dbReference>
<dbReference type="PANTHER" id="PTHR10943">
    <property type="entry name" value="26S PROTEASOME NON-ATPASE REGULATORY SUBUNIT"/>
    <property type="match status" value="1"/>
</dbReference>
<dbReference type="GO" id="GO:0005634">
    <property type="term" value="C:nucleus"/>
    <property type="evidence" value="ECO:0007669"/>
    <property type="project" value="TreeGrafter"/>
</dbReference>
<dbReference type="InterPro" id="IPR048570">
    <property type="entry name" value="PSMD1_RPN2_N"/>
</dbReference>
<keyword evidence="5 6" id="KW-0647">Proteasome</keyword>
<feature type="region of interest" description="Disordered" evidence="7">
    <location>
        <begin position="787"/>
        <end position="855"/>
    </location>
</feature>
<dbReference type="GO" id="GO:0034515">
    <property type="term" value="C:proteasome storage granule"/>
    <property type="evidence" value="ECO:0007669"/>
    <property type="project" value="TreeGrafter"/>
</dbReference>
<feature type="region of interest" description="Disordered" evidence="7">
    <location>
        <begin position="911"/>
        <end position="935"/>
    </location>
</feature>
<dbReference type="GO" id="GO:0043161">
    <property type="term" value="P:proteasome-mediated ubiquitin-dependent protein catabolic process"/>
    <property type="evidence" value="ECO:0007669"/>
    <property type="project" value="TreeGrafter"/>
</dbReference>
<evidence type="ECO:0000259" key="8">
    <source>
        <dbReference type="Pfam" id="PF18004"/>
    </source>
</evidence>
<evidence type="ECO:0000256" key="6">
    <source>
        <dbReference type="PIRNR" id="PIRNR015947"/>
    </source>
</evidence>
<evidence type="ECO:0000256" key="7">
    <source>
        <dbReference type="SAM" id="MobiDB-lite"/>
    </source>
</evidence>
<dbReference type="STRING" id="578462.A0A0L0T2A6"/>
<dbReference type="InterPro" id="IPR011989">
    <property type="entry name" value="ARM-like"/>
</dbReference>
<dbReference type="Pfam" id="PF01851">
    <property type="entry name" value="PC_rep"/>
    <property type="match status" value="2"/>
</dbReference>
<dbReference type="GO" id="GO:0030234">
    <property type="term" value="F:enzyme regulator activity"/>
    <property type="evidence" value="ECO:0007669"/>
    <property type="project" value="UniProtKB-UniRule"/>
</dbReference>
<sequence length="935" mass="102114">MVALTSAGGLIALLEEHDDALKHYALQNLDTLVDQFWAEIADSLAHIEILFEDTKFQYRQLAALVAAKVYYHLGEFDDSVTFALGAGELFDLNAQSQFVETIIAKCIDKYIALRTKQFESNELIDIPTALEQVVERMFQRCFDHEEYRQAIGIALESRRLDIVEQAIKRGDSAALLQYVLDCSMNLVQYRGFRNQVLRLLVQLYSELKEPDYLSMGHCLVALEDPLSCADLLNKLAQGSPKHKLLGLQLAFDLEEAATQKFLQQVSANVAESADAVKINKILSGQLTIQLQLEFLHRNNHSDLLILKQSNANLDPRNSLYHSSVTFANAVMNAGTTCDQFLRDNLDWLARASNWSKFSATAALGVIHKGNLDHSMTLLKPYLPQQGVAGSAYSEGGALYALGLMNANHAQPLDYLRESLKGSTEDVLQHGACLGIGVSGMATGNMEIYEDLKNTLFADSAIAGEAAGLAMGLVMLGTGNTQAIDEMLQYAHETQHEKIIRGLALGMALIMYGKEEEADATIDRLLHDKDALIRYGGIYAVALAYTGTGNNKALRRLLHVAVSDVNDDVRRAAVTSIGFVLCNNPGQVPRVVELLSESFNPNVRYGAALALGISSASTNSAEALELLEPLLKDSVDYVRQGALIAKSMIVMQQPSAKEFRTHLAKVLGDKHEAQLTKFGAMLAQGILDAGGRNSIISLRTRNGTNNMLSVVGMAVFLQFWFWYPLTLFLSLSLTPTALVALDEELRPIQLEFASNAKPSLFAYPPPTTPPTQEKIEKVQITLSTTAKAKARAKKKEEAEAMDVTPSVPVSPMSATAPTSGGDEVMAEASAEGDASATPTDGKKKKKEPEPTSEIKANLTRVLPAQEQFISFAECPFQPVKKTHMSGILIMENTRPDLPVAFLEMNASKLKNAEGAAATAEEEEPAPPAPFEYPFDD</sequence>
<comment type="function">
    <text evidence="1 6">Acts as a regulatory subunit of the 26S proteasome which is involved in the ATP-dependent degradation of ubiquitinated proteins.</text>
</comment>
<dbReference type="OrthoDB" id="261572at2759"/>
<dbReference type="VEuPathDB" id="FungiDB:AMAG_13827"/>
<dbReference type="GO" id="GO:0042176">
    <property type="term" value="P:regulation of protein catabolic process"/>
    <property type="evidence" value="ECO:0007669"/>
    <property type="project" value="UniProtKB-UniRule"/>
</dbReference>
<keyword evidence="11" id="KW-1185">Reference proteome</keyword>
<dbReference type="PANTHER" id="PTHR10943:SF2">
    <property type="entry name" value="26S PROTEASOME NON-ATPASE REGULATORY SUBUNIT 1"/>
    <property type="match status" value="1"/>
</dbReference>
<reference evidence="10 11" key="1">
    <citation type="submission" date="2009-11" db="EMBL/GenBank/DDBJ databases">
        <title>Annotation of Allomyces macrogynus ATCC 38327.</title>
        <authorList>
            <consortium name="The Broad Institute Genome Sequencing Platform"/>
            <person name="Russ C."/>
            <person name="Cuomo C."/>
            <person name="Burger G."/>
            <person name="Gray M.W."/>
            <person name="Holland P.W.H."/>
            <person name="King N."/>
            <person name="Lang F.B.F."/>
            <person name="Roger A.J."/>
            <person name="Ruiz-Trillo I."/>
            <person name="Young S.K."/>
            <person name="Zeng Q."/>
            <person name="Gargeya S."/>
            <person name="Fitzgerald M."/>
            <person name="Haas B."/>
            <person name="Abouelleil A."/>
            <person name="Alvarado L."/>
            <person name="Arachchi H.M."/>
            <person name="Berlin A."/>
            <person name="Chapman S.B."/>
            <person name="Gearin G."/>
            <person name="Goldberg J."/>
            <person name="Griggs A."/>
            <person name="Gujja S."/>
            <person name="Hansen M."/>
            <person name="Heiman D."/>
            <person name="Howarth C."/>
            <person name="Larimer J."/>
            <person name="Lui A."/>
            <person name="MacDonald P.J.P."/>
            <person name="McCowen C."/>
            <person name="Montmayeur A."/>
            <person name="Murphy C."/>
            <person name="Neiman D."/>
            <person name="Pearson M."/>
            <person name="Priest M."/>
            <person name="Roberts A."/>
            <person name="Saif S."/>
            <person name="Shea T."/>
            <person name="Sisk P."/>
            <person name="Stolte C."/>
            <person name="Sykes S."/>
            <person name="Wortman J."/>
            <person name="Nusbaum C."/>
            <person name="Birren B."/>
        </authorList>
    </citation>
    <scope>NUCLEOTIDE SEQUENCE [LARGE SCALE GENOMIC DNA]</scope>
    <source>
        <strain evidence="10 11">ATCC 38327</strain>
    </source>
</reference>
<evidence type="ECO:0000313" key="11">
    <source>
        <dbReference type="Proteomes" id="UP000054350"/>
    </source>
</evidence>
<organism evidence="10 11">
    <name type="scientific">Allomyces macrogynus (strain ATCC 38327)</name>
    <name type="common">Allomyces javanicus var. macrogynus</name>
    <dbReference type="NCBI Taxonomy" id="578462"/>
    <lineage>
        <taxon>Eukaryota</taxon>
        <taxon>Fungi</taxon>
        <taxon>Fungi incertae sedis</taxon>
        <taxon>Blastocladiomycota</taxon>
        <taxon>Blastocladiomycetes</taxon>
        <taxon>Blastocladiales</taxon>
        <taxon>Blastocladiaceae</taxon>
        <taxon>Allomyces</taxon>
    </lineage>
</organism>
<evidence type="ECO:0000256" key="5">
    <source>
        <dbReference type="ARBA" id="ARBA00022942"/>
    </source>
</evidence>
<evidence type="ECO:0000256" key="4">
    <source>
        <dbReference type="ARBA" id="ARBA00022737"/>
    </source>
</evidence>
<dbReference type="PIRSF" id="PIRSF015947">
    <property type="entry name" value="26S_Psome_Rpn2"/>
    <property type="match status" value="1"/>
</dbReference>
<feature type="domain" description="26S proteasome non-ATPase regulatory subunit 1/RPN2 N-terminal" evidence="9">
    <location>
        <begin position="5"/>
        <end position="299"/>
    </location>
</feature>
<dbReference type="GO" id="GO:0008540">
    <property type="term" value="C:proteasome regulatory particle, base subcomplex"/>
    <property type="evidence" value="ECO:0007669"/>
    <property type="project" value="UniProtKB-UniRule"/>
</dbReference>
<reference evidence="11" key="2">
    <citation type="submission" date="2009-11" db="EMBL/GenBank/DDBJ databases">
        <title>The Genome Sequence of Allomyces macrogynus strain ATCC 38327.</title>
        <authorList>
            <consortium name="The Broad Institute Genome Sequencing Platform"/>
            <person name="Russ C."/>
            <person name="Cuomo C."/>
            <person name="Shea T."/>
            <person name="Young S.K."/>
            <person name="Zeng Q."/>
            <person name="Koehrsen M."/>
            <person name="Haas B."/>
            <person name="Borodovsky M."/>
            <person name="Guigo R."/>
            <person name="Alvarado L."/>
            <person name="Berlin A."/>
            <person name="Borenstein D."/>
            <person name="Chen Z."/>
            <person name="Engels R."/>
            <person name="Freedman E."/>
            <person name="Gellesch M."/>
            <person name="Goldberg J."/>
            <person name="Griggs A."/>
            <person name="Gujja S."/>
            <person name="Heiman D."/>
            <person name="Hepburn T."/>
            <person name="Howarth C."/>
            <person name="Jen D."/>
            <person name="Larson L."/>
            <person name="Lewis B."/>
            <person name="Mehta T."/>
            <person name="Park D."/>
            <person name="Pearson M."/>
            <person name="Roberts A."/>
            <person name="Saif S."/>
            <person name="Shenoy N."/>
            <person name="Sisk P."/>
            <person name="Stolte C."/>
            <person name="Sykes S."/>
            <person name="Walk T."/>
            <person name="White J."/>
            <person name="Yandava C."/>
            <person name="Burger G."/>
            <person name="Gray M.W."/>
            <person name="Holland P.W.H."/>
            <person name="King N."/>
            <person name="Lang F.B.F."/>
            <person name="Roger A.J."/>
            <person name="Ruiz-Trillo I."/>
            <person name="Lander E."/>
            <person name="Nusbaum C."/>
        </authorList>
    </citation>
    <scope>NUCLEOTIDE SEQUENCE [LARGE SCALE GENOMIC DNA]</scope>
    <source>
        <strain evidence="11">ATCC 38327</strain>
    </source>
</reference>
<dbReference type="Proteomes" id="UP000054350">
    <property type="component" value="Unassembled WGS sequence"/>
</dbReference>
<dbReference type="Pfam" id="PF18004">
    <property type="entry name" value="RPN2_C"/>
    <property type="match status" value="1"/>
</dbReference>
<dbReference type="InterPro" id="IPR002015">
    <property type="entry name" value="Proteasome/cyclosome_rpt"/>
</dbReference>
<proteinExistence type="inferred from homology"/>
<dbReference type="Pfam" id="PF21505">
    <property type="entry name" value="RPN2_N"/>
    <property type="match status" value="1"/>
</dbReference>
<evidence type="ECO:0000259" key="9">
    <source>
        <dbReference type="Pfam" id="PF21505"/>
    </source>
</evidence>
<dbReference type="eggNOG" id="KOG2062">
    <property type="taxonomic scope" value="Eukaryota"/>
</dbReference>
<dbReference type="Gene3D" id="1.25.10.10">
    <property type="entry name" value="Leucine-rich Repeat Variant"/>
    <property type="match status" value="1"/>
</dbReference>
<evidence type="ECO:0000256" key="1">
    <source>
        <dbReference type="ARBA" id="ARBA00002187"/>
    </source>
</evidence>
<name>A0A0L0T2A6_ALLM3</name>
<dbReference type="FunFam" id="1.25.10.10:FF:000017">
    <property type="entry name" value="26S proteasome non-ATPase regulatory subunit 1"/>
    <property type="match status" value="1"/>
</dbReference>
<accession>A0A0L0T2A6</accession>
<evidence type="ECO:0000256" key="2">
    <source>
        <dbReference type="ARBA" id="ARBA00006308"/>
    </source>
</evidence>
<dbReference type="InterPro" id="IPR040623">
    <property type="entry name" value="RPN2_C"/>
</dbReference>
<evidence type="ECO:0000256" key="3">
    <source>
        <dbReference type="ARBA" id="ARBA00015684"/>
    </source>
</evidence>
<keyword evidence="4" id="KW-0677">Repeat</keyword>
<dbReference type="OMA" id="IMFGRQE"/>
<gene>
    <name evidence="10" type="ORF">AMAG_13827</name>
</gene>
<dbReference type="EMBL" id="GG745359">
    <property type="protein sequence ID" value="KNE68953.1"/>
    <property type="molecule type" value="Genomic_DNA"/>
</dbReference>
<dbReference type="InterPro" id="IPR016642">
    <property type="entry name" value="26S_Psome_Rpn2"/>
</dbReference>